<evidence type="ECO:0008006" key="3">
    <source>
        <dbReference type="Google" id="ProtNLM"/>
    </source>
</evidence>
<name>A0A367ZKN5_9BACT</name>
<protein>
    <recommendedName>
        <fullName evidence="3">Cytosolic protein</fullName>
    </recommendedName>
</protein>
<sequence>MPDCRAKNAKRCTCTYEPCSRKGNCCDCLHYHRMNGEIPGCFFTPQGERTYDRSIAAFIADQKRR</sequence>
<dbReference type="AlphaFoldDB" id="A0A367ZKN5"/>
<dbReference type="Pfam" id="PF20095">
    <property type="entry name" value="DUF6485"/>
    <property type="match status" value="1"/>
</dbReference>
<accession>A0A367ZKN5</accession>
<reference evidence="1 2" key="1">
    <citation type="submission" date="2018-05" db="EMBL/GenBank/DDBJ databases">
        <title>A metagenomic window into the 2 km-deep terrestrial subsurface aquifer revealed taxonomically and functionally diverse microbial community comprising novel uncultured bacterial lineages.</title>
        <authorList>
            <person name="Kadnikov V.V."/>
            <person name="Mardanov A.V."/>
            <person name="Beletsky A.V."/>
            <person name="Banks D."/>
            <person name="Pimenov N.V."/>
            <person name="Frank Y.A."/>
            <person name="Karnachuk O.V."/>
            <person name="Ravin N.V."/>
        </authorList>
    </citation>
    <scope>NUCLEOTIDE SEQUENCE [LARGE SCALE GENOMIC DNA]</scope>
    <source>
        <strain evidence="1">BY5</strain>
    </source>
</reference>
<dbReference type="EMBL" id="QOQW01000024">
    <property type="protein sequence ID" value="RCK78329.1"/>
    <property type="molecule type" value="Genomic_DNA"/>
</dbReference>
<dbReference type="Proteomes" id="UP000252355">
    <property type="component" value="Unassembled WGS sequence"/>
</dbReference>
<organism evidence="1 2">
    <name type="scientific">Candidatus Ozemobacter sibiricus</name>
    <dbReference type="NCBI Taxonomy" id="2268124"/>
    <lineage>
        <taxon>Bacteria</taxon>
        <taxon>Candidatus Ozemobacteria</taxon>
        <taxon>Candidatus Ozemobacterales</taxon>
        <taxon>Candidatus Ozemobacteraceae</taxon>
        <taxon>Candidatus Ozemobacter</taxon>
    </lineage>
</organism>
<evidence type="ECO:0000313" key="1">
    <source>
        <dbReference type="EMBL" id="RCK78329.1"/>
    </source>
</evidence>
<evidence type="ECO:0000313" key="2">
    <source>
        <dbReference type="Proteomes" id="UP000252355"/>
    </source>
</evidence>
<gene>
    <name evidence="1" type="ORF">OZSIB_1571</name>
</gene>
<comment type="caution">
    <text evidence="1">The sequence shown here is derived from an EMBL/GenBank/DDBJ whole genome shotgun (WGS) entry which is preliminary data.</text>
</comment>
<proteinExistence type="predicted"/>